<dbReference type="GO" id="GO:0009234">
    <property type="term" value="P:menaquinone biosynthetic process"/>
    <property type="evidence" value="ECO:0007669"/>
    <property type="project" value="UniProtKB-UniRule"/>
</dbReference>
<evidence type="ECO:0000313" key="9">
    <source>
        <dbReference type="Proteomes" id="UP000053681"/>
    </source>
</evidence>
<proteinExistence type="inferred from homology"/>
<gene>
    <name evidence="5" type="primary">menE</name>
    <name evidence="8" type="ORF">AS180_14010</name>
</gene>
<dbReference type="Pfam" id="PF00501">
    <property type="entry name" value="AMP-binding"/>
    <property type="match status" value="1"/>
</dbReference>
<dbReference type="GO" id="GO:0008756">
    <property type="term" value="F:o-succinylbenzoate-CoA ligase activity"/>
    <property type="evidence" value="ECO:0007669"/>
    <property type="project" value="UniProtKB-UniRule"/>
</dbReference>
<dbReference type="Pfam" id="PF13193">
    <property type="entry name" value="AMP-binding_C"/>
    <property type="match status" value="1"/>
</dbReference>
<dbReference type="NCBIfam" id="NF002966">
    <property type="entry name" value="PRK03640.1"/>
    <property type="match status" value="1"/>
</dbReference>
<evidence type="ECO:0000256" key="3">
    <source>
        <dbReference type="ARBA" id="ARBA00022741"/>
    </source>
</evidence>
<dbReference type="InterPro" id="IPR000873">
    <property type="entry name" value="AMP-dep_synth/lig_dom"/>
</dbReference>
<dbReference type="CDD" id="cd05912">
    <property type="entry name" value="OSB_CoA_lg"/>
    <property type="match status" value="1"/>
</dbReference>
<dbReference type="Proteomes" id="UP000053681">
    <property type="component" value="Unassembled WGS sequence"/>
</dbReference>
<keyword evidence="2 5" id="KW-0436">Ligase</keyword>
<dbReference type="EC" id="6.2.1.26" evidence="5"/>
<dbReference type="PANTHER" id="PTHR43767">
    <property type="entry name" value="LONG-CHAIN-FATTY-ACID--COA LIGASE"/>
    <property type="match status" value="1"/>
</dbReference>
<comment type="function">
    <text evidence="5">Converts 2-succinylbenzoate (OSB) to 2-succinylbenzoyl-CoA (OSB-CoA).</text>
</comment>
<dbReference type="EMBL" id="LNQP01000048">
    <property type="protein sequence ID" value="KSU87290.1"/>
    <property type="molecule type" value="Genomic_DNA"/>
</dbReference>
<dbReference type="UniPathway" id="UPA01057">
    <property type="reaction ID" value="UER00166"/>
</dbReference>
<comment type="pathway">
    <text evidence="5">Quinol/quinone metabolism; menaquinone biosynthesis.</text>
</comment>
<evidence type="ECO:0000259" key="7">
    <source>
        <dbReference type="Pfam" id="PF13193"/>
    </source>
</evidence>
<dbReference type="InterPro" id="IPR050237">
    <property type="entry name" value="ATP-dep_AMP-bd_enzyme"/>
</dbReference>
<evidence type="ECO:0000256" key="1">
    <source>
        <dbReference type="ARBA" id="ARBA00022428"/>
    </source>
</evidence>
<evidence type="ECO:0000259" key="6">
    <source>
        <dbReference type="Pfam" id="PF00501"/>
    </source>
</evidence>
<comment type="catalytic activity">
    <reaction evidence="5">
        <text>2-succinylbenzoate + ATP + CoA = 2-succinylbenzoyl-CoA + AMP + diphosphate</text>
        <dbReference type="Rhea" id="RHEA:17009"/>
        <dbReference type="ChEBI" id="CHEBI:18325"/>
        <dbReference type="ChEBI" id="CHEBI:30616"/>
        <dbReference type="ChEBI" id="CHEBI:33019"/>
        <dbReference type="ChEBI" id="CHEBI:57287"/>
        <dbReference type="ChEBI" id="CHEBI:57364"/>
        <dbReference type="ChEBI" id="CHEBI:456215"/>
        <dbReference type="EC" id="6.2.1.26"/>
    </reaction>
</comment>
<dbReference type="InterPro" id="IPR045851">
    <property type="entry name" value="AMP-bd_C_sf"/>
</dbReference>
<dbReference type="InterPro" id="IPR020845">
    <property type="entry name" value="AMP-binding_CS"/>
</dbReference>
<dbReference type="UniPathway" id="UPA00079"/>
<comment type="pathway">
    <text evidence="5">Quinol/quinone metabolism; 1,4-dihydroxy-2-naphthoate biosynthesis; 1,4-dihydroxy-2-naphthoate from chorismate: step 5/7.</text>
</comment>
<accession>A0A0V8JK16</accession>
<evidence type="ECO:0000313" key="8">
    <source>
        <dbReference type="EMBL" id="KSU87290.1"/>
    </source>
</evidence>
<keyword evidence="4 5" id="KW-0067">ATP-binding</keyword>
<keyword evidence="9" id="KW-1185">Reference proteome</keyword>
<dbReference type="InterPro" id="IPR042099">
    <property type="entry name" value="ANL_N_sf"/>
</dbReference>
<dbReference type="InterPro" id="IPR010192">
    <property type="entry name" value="MenE"/>
</dbReference>
<dbReference type="InterPro" id="IPR025110">
    <property type="entry name" value="AMP-bd_C"/>
</dbReference>
<comment type="caution">
    <text evidence="8">The sequence shown here is derived from an EMBL/GenBank/DDBJ whole genome shotgun (WGS) entry which is preliminary data.</text>
</comment>
<comment type="similarity">
    <text evidence="5">Belongs to the ATP-dependent AMP-binding enzyme family. MenE subfamily.</text>
</comment>
<protein>
    <recommendedName>
        <fullName evidence="5">2-succinylbenzoate--CoA ligase</fullName>
        <ecNumber evidence="5">6.2.1.26</ecNumber>
    </recommendedName>
    <alternativeName>
        <fullName evidence="5">o-succinylbenzoyl-CoA synthetase</fullName>
        <shortName evidence="5">OSB-CoA synthetase</shortName>
    </alternativeName>
</protein>
<dbReference type="HAMAP" id="MF_00731">
    <property type="entry name" value="MenE"/>
    <property type="match status" value="1"/>
</dbReference>
<sequence length="489" mass="54651">MNLLPNWLSQRAKVTPNRVAVDLAAESITFLQLHKRVVKRAFQLASYGIKKGHTVAIYMKNRIEYIELIHALAYIGAKALLLNTRLKQQEIQYQCSDAKANFLVVDESYEETILLSGTELIQLQDLIYRHEKEIVLQSQYDLNDTYTIMYTSGTTGNPKGVMQSYGNHWWSATGSSLNLGLQTNDCWLVAVPLFHISGFSILMRNVIYGMRIVLHSKFEAIQANAAIETKGVTIMSVVTSMLTQMLKELGGRKYPESFRCMLAGGGPVPRVLLDDCIEKGIPVYQTYGMTETSSQFVTLAPEDSIQKLGSAGKPLMPCQLKIVNANGEEVMNGIEGEIAVKGPNVTSGYLNKPEETDKAIKNGWFYTGDIGKLDEDGFLYVLDRRSDLIISGGENIYPAEIESTLLKHPLIAEAGVTGLPHKQWGQVPAAFLVVTSPIKKEELQAYCQSMLANYKVPKYYFIVDDLPRTASNKIIRRKLPQRIEQGRQL</sequence>
<feature type="domain" description="AMP-binding enzyme C-terminal" evidence="7">
    <location>
        <begin position="400"/>
        <end position="473"/>
    </location>
</feature>
<reference evidence="8 9" key="1">
    <citation type="submission" date="2015-11" db="EMBL/GenBank/DDBJ databases">
        <title>Bacillus caseinolyticus sp nov.</title>
        <authorList>
            <person name="Dastager S.G."/>
            <person name="Mawlankar R."/>
        </authorList>
    </citation>
    <scope>NUCLEOTIDE SEQUENCE [LARGE SCALE GENOMIC DNA]</scope>
    <source>
        <strain evidence="8 9">SGD-V-76</strain>
    </source>
</reference>
<evidence type="ECO:0000256" key="4">
    <source>
        <dbReference type="ARBA" id="ARBA00022840"/>
    </source>
</evidence>
<feature type="domain" description="AMP-dependent synthetase/ligase" evidence="6">
    <location>
        <begin position="9"/>
        <end position="350"/>
    </location>
</feature>
<evidence type="ECO:0000256" key="5">
    <source>
        <dbReference type="HAMAP-Rule" id="MF_00731"/>
    </source>
</evidence>
<keyword evidence="1 5" id="KW-0474">Menaquinone biosynthesis</keyword>
<dbReference type="AlphaFoldDB" id="A0A0V8JK16"/>
<dbReference type="RefSeq" id="WP_025911895.1">
    <property type="nucleotide sequence ID" value="NZ_KQ758663.1"/>
</dbReference>
<dbReference type="PANTHER" id="PTHR43767:SF1">
    <property type="entry name" value="NONRIBOSOMAL PEPTIDE SYNTHASE PES1 (EUROFUNG)-RELATED"/>
    <property type="match status" value="1"/>
</dbReference>
<organism evidence="8 9">
    <name type="scientific">Priestia veravalensis</name>
    <dbReference type="NCBI Taxonomy" id="1414648"/>
    <lineage>
        <taxon>Bacteria</taxon>
        <taxon>Bacillati</taxon>
        <taxon>Bacillota</taxon>
        <taxon>Bacilli</taxon>
        <taxon>Bacillales</taxon>
        <taxon>Bacillaceae</taxon>
        <taxon>Priestia</taxon>
    </lineage>
</organism>
<dbReference type="PROSITE" id="PS00455">
    <property type="entry name" value="AMP_BINDING"/>
    <property type="match status" value="1"/>
</dbReference>
<keyword evidence="3 5" id="KW-0547">Nucleotide-binding</keyword>
<name>A0A0V8JK16_9BACI</name>
<dbReference type="Gene3D" id="3.40.50.12780">
    <property type="entry name" value="N-terminal domain of ligase-like"/>
    <property type="match status" value="1"/>
</dbReference>
<evidence type="ECO:0000256" key="2">
    <source>
        <dbReference type="ARBA" id="ARBA00022598"/>
    </source>
</evidence>
<dbReference type="NCBIfam" id="TIGR01923">
    <property type="entry name" value="menE"/>
    <property type="match status" value="1"/>
</dbReference>
<dbReference type="Gene3D" id="3.30.300.30">
    <property type="match status" value="1"/>
</dbReference>
<dbReference type="SUPFAM" id="SSF56801">
    <property type="entry name" value="Acetyl-CoA synthetase-like"/>
    <property type="match status" value="1"/>
</dbReference>
<dbReference type="GO" id="GO:0005524">
    <property type="term" value="F:ATP binding"/>
    <property type="evidence" value="ECO:0007669"/>
    <property type="project" value="UniProtKB-KW"/>
</dbReference>